<dbReference type="RefSeq" id="WP_130410608.1">
    <property type="nucleotide sequence ID" value="NZ_SHKX01000010.1"/>
</dbReference>
<feature type="domain" description="Aminoglycoside phosphotransferase" evidence="3">
    <location>
        <begin position="38"/>
        <end position="249"/>
    </location>
</feature>
<dbReference type="PANTHER" id="PTHR33540:SF1">
    <property type="entry name" value="N-ACETYLMURAMATE_N-ACETYLGLUCOSAMINE KINASE"/>
    <property type="match status" value="1"/>
</dbReference>
<dbReference type="InterPro" id="IPR002575">
    <property type="entry name" value="Aminoglycoside_PTrfase"/>
</dbReference>
<sequence>MEDCAIAVDQRRDALCAWSAGWVRAHTPFTPAEALDIVSGDASFRRYFRLQHGQGSLICVDAPPDKENSRPFVAIARALFAHQVHVPEVLAVDFEQGFMLLSDLGDTLLRPCLNDDSVDELYGQAMDELLHLLSSPQPDDYPLPPYDHARLMTEMSLFRDWFLGRYLTLDLTAEETALVDGVCDRIAQAVLAQPIVFVHRDYHSRNLMVLPTGRLGVIDFQDAVTGPITYDLVSLLRDAYVEWPADRVNGWVEIFRQKLLAAGQIAADVDSAAFQAWFDWMGAQRHLKVLGIFARLSLRDGKHGYLNDIPLVFKYLVDEIGAYPELAAFRDWVLVRVVPAYLAKNPAAQPWLAHVAGSVA</sequence>
<dbReference type="AlphaFoldDB" id="A0A4Q7ZBY3"/>
<dbReference type="OrthoDB" id="9809275at2"/>
<evidence type="ECO:0000259" key="3">
    <source>
        <dbReference type="Pfam" id="PF01636"/>
    </source>
</evidence>
<dbReference type="GO" id="GO:0005524">
    <property type="term" value="F:ATP binding"/>
    <property type="evidence" value="ECO:0007669"/>
    <property type="project" value="UniProtKB-KW"/>
</dbReference>
<keyword evidence="5" id="KW-1185">Reference proteome</keyword>
<dbReference type="Proteomes" id="UP000292423">
    <property type="component" value="Unassembled WGS sequence"/>
</dbReference>
<dbReference type="EMBL" id="SHKX01000010">
    <property type="protein sequence ID" value="RZU47359.1"/>
    <property type="molecule type" value="Genomic_DNA"/>
</dbReference>
<dbReference type="InterPro" id="IPR011009">
    <property type="entry name" value="Kinase-like_dom_sf"/>
</dbReference>
<comment type="caution">
    <text evidence="4">The sequence shown here is derived from an EMBL/GenBank/DDBJ whole genome shotgun (WGS) entry which is preliminary data.</text>
</comment>
<protein>
    <recommendedName>
        <fullName evidence="3">Aminoglycoside phosphotransferase domain-containing protein</fullName>
    </recommendedName>
</protein>
<dbReference type="Gene3D" id="3.90.1200.10">
    <property type="match status" value="1"/>
</dbReference>
<keyword evidence="1" id="KW-0547">Nucleotide-binding</keyword>
<dbReference type="SUPFAM" id="SSF56112">
    <property type="entry name" value="Protein kinase-like (PK-like)"/>
    <property type="match status" value="1"/>
</dbReference>
<reference evidence="4 5" key="1">
    <citation type="submission" date="2019-02" db="EMBL/GenBank/DDBJ databases">
        <title>Genomic Encyclopedia of Type Strains, Phase IV (KMG-IV): sequencing the most valuable type-strain genomes for metagenomic binning, comparative biology and taxonomic classification.</title>
        <authorList>
            <person name="Goeker M."/>
        </authorList>
    </citation>
    <scope>NUCLEOTIDE SEQUENCE [LARGE SCALE GENOMIC DNA]</scope>
    <source>
        <strain evidence="4 5">DSM 105135</strain>
    </source>
</reference>
<evidence type="ECO:0000313" key="4">
    <source>
        <dbReference type="EMBL" id="RZU47359.1"/>
    </source>
</evidence>
<evidence type="ECO:0000313" key="5">
    <source>
        <dbReference type="Proteomes" id="UP000292423"/>
    </source>
</evidence>
<dbReference type="Pfam" id="PF01636">
    <property type="entry name" value="APH"/>
    <property type="match status" value="1"/>
</dbReference>
<evidence type="ECO:0000256" key="1">
    <source>
        <dbReference type="ARBA" id="ARBA00022741"/>
    </source>
</evidence>
<organism evidence="4 5">
    <name type="scientific">Fluviicoccus keumensis</name>
    <dbReference type="NCBI Taxonomy" id="1435465"/>
    <lineage>
        <taxon>Bacteria</taxon>
        <taxon>Pseudomonadati</taxon>
        <taxon>Pseudomonadota</taxon>
        <taxon>Gammaproteobacteria</taxon>
        <taxon>Moraxellales</taxon>
        <taxon>Moraxellaceae</taxon>
        <taxon>Fluviicoccus</taxon>
    </lineage>
</organism>
<accession>A0A4Q7ZBY3</accession>
<keyword evidence="2" id="KW-0067">ATP-binding</keyword>
<evidence type="ECO:0000256" key="2">
    <source>
        <dbReference type="ARBA" id="ARBA00022840"/>
    </source>
</evidence>
<dbReference type="Gene3D" id="3.30.200.20">
    <property type="entry name" value="Phosphorylase Kinase, domain 1"/>
    <property type="match status" value="1"/>
</dbReference>
<name>A0A4Q7ZBY3_9GAMM</name>
<dbReference type="PANTHER" id="PTHR33540">
    <property type="entry name" value="TRNA THREONYLCARBAMOYLADENOSINE BIOSYNTHESIS PROTEIN TSAE"/>
    <property type="match status" value="1"/>
</dbReference>
<gene>
    <name evidence="4" type="ORF">EV700_0320</name>
</gene>
<proteinExistence type="predicted"/>